<dbReference type="AlphaFoldDB" id="A0A0F9CXW4"/>
<comment type="caution">
    <text evidence="1">The sequence shown here is derived from an EMBL/GenBank/DDBJ whole genome shotgun (WGS) entry which is preliminary data.</text>
</comment>
<protein>
    <submittedName>
        <fullName evidence="1">Uncharacterized protein</fullName>
    </submittedName>
</protein>
<sequence>YVLDRDGNLMNESNLSVAAKINMTRNATHLGLRITGIRTYNNSGTDFTYIVVDDSNKNFTSLNSSSFVRVFTDFRHSPGAFSSTDNLVGLCTNKSSIWIAIADRDVVDHFDGGGNNSKNQTGLFGEFAIPGTDSTGGIDCYNGNNSELIVLDDTSALVYLVRGPNVLDSINLSELTGYGLNTFSDIALLTDPNIHRPDFYAINNVSKLIYHIMKRTPSVLNVWSPTITWTYPARNQVFNSRFSTQDISFNFTVLQPNSSASEWTDADVMNCSILINETYNITTLIQDNNVSIIYEINVSSFSPGHYKIGLECMANISYAKATSD</sequence>
<reference evidence="1" key="1">
    <citation type="journal article" date="2015" name="Nature">
        <title>Complex archaea that bridge the gap between prokaryotes and eukaryotes.</title>
        <authorList>
            <person name="Spang A."/>
            <person name="Saw J.H."/>
            <person name="Jorgensen S.L."/>
            <person name="Zaremba-Niedzwiedzka K."/>
            <person name="Martijn J."/>
            <person name="Lind A.E."/>
            <person name="van Eijk R."/>
            <person name="Schleper C."/>
            <person name="Guy L."/>
            <person name="Ettema T.J."/>
        </authorList>
    </citation>
    <scope>NUCLEOTIDE SEQUENCE</scope>
</reference>
<organism evidence="1">
    <name type="scientific">marine sediment metagenome</name>
    <dbReference type="NCBI Taxonomy" id="412755"/>
    <lineage>
        <taxon>unclassified sequences</taxon>
        <taxon>metagenomes</taxon>
        <taxon>ecological metagenomes</taxon>
    </lineage>
</organism>
<feature type="non-terminal residue" evidence="1">
    <location>
        <position position="1"/>
    </location>
</feature>
<evidence type="ECO:0000313" key="1">
    <source>
        <dbReference type="EMBL" id="KKL10501.1"/>
    </source>
</evidence>
<dbReference type="EMBL" id="LAZR01042038">
    <property type="protein sequence ID" value="KKL10501.1"/>
    <property type="molecule type" value="Genomic_DNA"/>
</dbReference>
<gene>
    <name evidence="1" type="ORF">LCGC14_2555210</name>
</gene>
<name>A0A0F9CXW4_9ZZZZ</name>
<accession>A0A0F9CXW4</accession>
<proteinExistence type="predicted"/>